<comment type="caution">
    <text evidence="1">The sequence shown here is derived from an EMBL/GenBank/DDBJ whole genome shotgun (WGS) entry which is preliminary data.</text>
</comment>
<dbReference type="AlphaFoldDB" id="A0AA39IUU2"/>
<evidence type="ECO:0000313" key="1">
    <source>
        <dbReference type="EMBL" id="KAK0429957.1"/>
    </source>
</evidence>
<dbReference type="EMBL" id="JAUEPT010000183">
    <property type="protein sequence ID" value="KAK0429957.1"/>
    <property type="molecule type" value="Genomic_DNA"/>
</dbReference>
<accession>A0AA39IUU2</accession>
<reference evidence="1" key="1">
    <citation type="submission" date="2023-06" db="EMBL/GenBank/DDBJ databases">
        <authorList>
            <consortium name="Lawrence Berkeley National Laboratory"/>
            <person name="Ahrendt S."/>
            <person name="Sahu N."/>
            <person name="Indic B."/>
            <person name="Wong-Bajracharya J."/>
            <person name="Merenyi Z."/>
            <person name="Ke H.-M."/>
            <person name="Monk M."/>
            <person name="Kocsube S."/>
            <person name="Drula E."/>
            <person name="Lipzen A."/>
            <person name="Balint B."/>
            <person name="Henrissat B."/>
            <person name="Andreopoulos B."/>
            <person name="Martin F.M."/>
            <person name="Harder C.B."/>
            <person name="Rigling D."/>
            <person name="Ford K.L."/>
            <person name="Foster G.D."/>
            <person name="Pangilinan J."/>
            <person name="Papanicolaou A."/>
            <person name="Barry K."/>
            <person name="LaButti K."/>
            <person name="Viragh M."/>
            <person name="Koriabine M."/>
            <person name="Yan M."/>
            <person name="Riley R."/>
            <person name="Champramary S."/>
            <person name="Plett K.L."/>
            <person name="Tsai I.J."/>
            <person name="Slot J."/>
            <person name="Sipos G."/>
            <person name="Plett J."/>
            <person name="Nagy L.G."/>
            <person name="Grigoriev I.V."/>
        </authorList>
    </citation>
    <scope>NUCLEOTIDE SEQUENCE</scope>
    <source>
        <strain evidence="1">FPL87.14</strain>
    </source>
</reference>
<keyword evidence="2" id="KW-1185">Reference proteome</keyword>
<dbReference type="Proteomes" id="UP001175226">
    <property type="component" value="Unassembled WGS sequence"/>
</dbReference>
<proteinExistence type="predicted"/>
<sequence>MDDPLLKSLSPRDECSLSLTGPLGSEMVKSFHRCTYCIELHLCPFFTLPQFNEFRIVQASTGLLISGESALFFFDRTPCNDSVLELYVHHDYAIAIHDFLIKIGYTLHPRWGTKFADINKTLSDMMHGLQDAFPSRQPPHFSDPGILGVFPYRNDSGVTIEVMTTLFCPLQAVLNFPATCLMNVITYAHAISLYPHATFIDRVAFRSASWSEADVVRRAKYQQLGWQMLTCTDAMKHPEFCDQRIGDRFTWVIPL</sequence>
<name>A0AA39IUU2_9AGAR</name>
<evidence type="ECO:0000313" key="2">
    <source>
        <dbReference type="Proteomes" id="UP001175226"/>
    </source>
</evidence>
<protein>
    <submittedName>
        <fullName evidence="1">Uncharacterized protein</fullName>
    </submittedName>
</protein>
<organism evidence="1 2">
    <name type="scientific">Armillaria borealis</name>
    <dbReference type="NCBI Taxonomy" id="47425"/>
    <lineage>
        <taxon>Eukaryota</taxon>
        <taxon>Fungi</taxon>
        <taxon>Dikarya</taxon>
        <taxon>Basidiomycota</taxon>
        <taxon>Agaricomycotina</taxon>
        <taxon>Agaricomycetes</taxon>
        <taxon>Agaricomycetidae</taxon>
        <taxon>Agaricales</taxon>
        <taxon>Marasmiineae</taxon>
        <taxon>Physalacriaceae</taxon>
        <taxon>Armillaria</taxon>
    </lineage>
</organism>
<gene>
    <name evidence="1" type="ORF">EV421DRAFT_1722298</name>
</gene>